<dbReference type="AlphaFoldDB" id="A0A1E3L2J5"/>
<evidence type="ECO:0000313" key="3">
    <source>
        <dbReference type="Proteomes" id="UP000094578"/>
    </source>
</evidence>
<dbReference type="PANTHER" id="PTHR43680:SF2">
    <property type="entry name" value="NITRATE REDUCTASE MOLYBDENUM COFACTOR ASSEMBLY CHAPERONE NARJ"/>
    <property type="match status" value="1"/>
</dbReference>
<reference evidence="2 3" key="1">
    <citation type="submission" date="2016-08" db="EMBL/GenBank/DDBJ databases">
        <title>Genome sequencing of Paenibacillus sp. TI45-13ar, isolated from Korean traditional nuruk.</title>
        <authorList>
            <person name="Kim S.-J."/>
        </authorList>
    </citation>
    <scope>NUCLEOTIDE SEQUENCE [LARGE SCALE GENOMIC DNA]</scope>
    <source>
        <strain evidence="2 3">TI45-13ar</strain>
    </source>
</reference>
<dbReference type="GO" id="GO:0016530">
    <property type="term" value="F:metallochaperone activity"/>
    <property type="evidence" value="ECO:0007669"/>
    <property type="project" value="TreeGrafter"/>
</dbReference>
<evidence type="ECO:0000313" key="2">
    <source>
        <dbReference type="EMBL" id="ODP27914.1"/>
    </source>
</evidence>
<dbReference type="GO" id="GO:0051082">
    <property type="term" value="F:unfolded protein binding"/>
    <property type="evidence" value="ECO:0007669"/>
    <property type="project" value="InterPro"/>
</dbReference>
<dbReference type="Proteomes" id="UP000094578">
    <property type="component" value="Unassembled WGS sequence"/>
</dbReference>
<sequence>MINLDKLYDYKPSFHFFAQQLMYPEKLDFHPTLLEQSFDLNDPTYSYVQTYWDQMHQYTMDEIKEIYTKTFDFQKDCALYMTYFKFEDAKERGQMLAKLKILYEMFGLQMPDEELPDYLPLMCEFLYAAEWKGDPHAAENFKMLIMVLEDGTFHLLKALEKLESPYFHLVKALRETLKDCVEQEVHQ</sequence>
<gene>
    <name evidence="2" type="ORF">PTI45_02733</name>
</gene>
<dbReference type="Pfam" id="PF02613">
    <property type="entry name" value="Nitrate_red_del"/>
    <property type="match status" value="1"/>
</dbReference>
<dbReference type="STRING" id="1886670.PTI45_02733"/>
<dbReference type="NCBIfam" id="TIGR00684">
    <property type="entry name" value="narJ"/>
    <property type="match status" value="1"/>
</dbReference>
<protein>
    <submittedName>
        <fullName evidence="2">Putative nitrate reductase molybdenum cofactor assembly chaperone NarJ</fullName>
    </submittedName>
</protein>
<dbReference type="SUPFAM" id="SSF89155">
    <property type="entry name" value="TorD-like"/>
    <property type="match status" value="1"/>
</dbReference>
<proteinExistence type="predicted"/>
<dbReference type="PANTHER" id="PTHR43680">
    <property type="entry name" value="NITRATE REDUCTASE MOLYBDENUM COFACTOR ASSEMBLY CHAPERONE"/>
    <property type="match status" value="1"/>
</dbReference>
<dbReference type="InterPro" id="IPR003765">
    <property type="entry name" value="NO3_reductase_chaperone_NarJ"/>
</dbReference>
<accession>A0A1E3L2J5</accession>
<dbReference type="EMBL" id="MDER01000045">
    <property type="protein sequence ID" value="ODP27914.1"/>
    <property type="molecule type" value="Genomic_DNA"/>
</dbReference>
<keyword evidence="1" id="KW-0534">Nitrate assimilation</keyword>
<dbReference type="RefSeq" id="WP_069328139.1">
    <property type="nucleotide sequence ID" value="NZ_MDER01000045.1"/>
</dbReference>
<dbReference type="GO" id="GO:0051131">
    <property type="term" value="P:chaperone-mediated protein complex assembly"/>
    <property type="evidence" value="ECO:0007669"/>
    <property type="project" value="InterPro"/>
</dbReference>
<dbReference type="InterPro" id="IPR036411">
    <property type="entry name" value="TorD-like_sf"/>
</dbReference>
<dbReference type="Gene3D" id="1.10.3480.10">
    <property type="entry name" value="TorD-like"/>
    <property type="match status" value="1"/>
</dbReference>
<keyword evidence="3" id="KW-1185">Reference proteome</keyword>
<name>A0A1E3L2J5_9BACL</name>
<organism evidence="2 3">
    <name type="scientific">Paenibacillus nuruki</name>
    <dbReference type="NCBI Taxonomy" id="1886670"/>
    <lineage>
        <taxon>Bacteria</taxon>
        <taxon>Bacillati</taxon>
        <taxon>Bacillota</taxon>
        <taxon>Bacilli</taxon>
        <taxon>Bacillales</taxon>
        <taxon>Paenibacillaceae</taxon>
        <taxon>Paenibacillus</taxon>
    </lineage>
</organism>
<comment type="caution">
    <text evidence="2">The sequence shown here is derived from an EMBL/GenBank/DDBJ whole genome shotgun (WGS) entry which is preliminary data.</text>
</comment>
<dbReference type="InterPro" id="IPR020945">
    <property type="entry name" value="DMSO/NO3_reduct_chaperone"/>
</dbReference>
<evidence type="ECO:0000256" key="1">
    <source>
        <dbReference type="ARBA" id="ARBA00023063"/>
    </source>
</evidence>
<dbReference type="GO" id="GO:0042128">
    <property type="term" value="P:nitrate assimilation"/>
    <property type="evidence" value="ECO:0007669"/>
    <property type="project" value="UniProtKB-KW"/>
</dbReference>
<dbReference type="PATRIC" id="fig|1886670.3.peg.2778"/>